<dbReference type="PANTHER" id="PTHR10003">
    <property type="entry name" value="SUPEROXIDE DISMUTASE CU-ZN -RELATED"/>
    <property type="match status" value="1"/>
</dbReference>
<dbReference type="SUPFAM" id="SSF49329">
    <property type="entry name" value="Cu,Zn superoxide dismutase-like"/>
    <property type="match status" value="1"/>
</dbReference>
<dbReference type="Pfam" id="PF00080">
    <property type="entry name" value="Sod_Cu"/>
    <property type="match status" value="1"/>
</dbReference>
<dbReference type="Gene3D" id="2.60.40.200">
    <property type="entry name" value="Superoxide dismutase, copper/zinc binding domain"/>
    <property type="match status" value="1"/>
</dbReference>
<dbReference type="InterPro" id="IPR001424">
    <property type="entry name" value="SOD_Cu_Zn_dom"/>
</dbReference>
<reference evidence="2" key="1">
    <citation type="journal article" date="2020" name="Nature">
        <title>Giant virus diversity and host interactions through global metagenomics.</title>
        <authorList>
            <person name="Schulz F."/>
            <person name="Roux S."/>
            <person name="Paez-Espino D."/>
            <person name="Jungbluth S."/>
            <person name="Walsh D.A."/>
            <person name="Denef V.J."/>
            <person name="McMahon K.D."/>
            <person name="Konstantinidis K.T."/>
            <person name="Eloe-Fadrosh E.A."/>
            <person name="Kyrpides N.C."/>
            <person name="Woyke T."/>
        </authorList>
    </citation>
    <scope>NUCLEOTIDE SEQUENCE</scope>
    <source>
        <strain evidence="2">GVMAG-S-1101182-85</strain>
    </source>
</reference>
<name>A0A6C0KA43_9ZZZZ</name>
<evidence type="ECO:0000259" key="1">
    <source>
        <dbReference type="Pfam" id="PF00080"/>
    </source>
</evidence>
<dbReference type="PRINTS" id="PR00068">
    <property type="entry name" value="CUZNDISMTASE"/>
</dbReference>
<dbReference type="GO" id="GO:0005507">
    <property type="term" value="F:copper ion binding"/>
    <property type="evidence" value="ECO:0007669"/>
    <property type="project" value="InterPro"/>
</dbReference>
<dbReference type="InterPro" id="IPR036423">
    <property type="entry name" value="SOD-like_Cu/Zn_dom_sf"/>
</dbReference>
<dbReference type="PROSITE" id="PS00332">
    <property type="entry name" value="SOD_CU_ZN_2"/>
    <property type="match status" value="1"/>
</dbReference>
<organism evidence="2">
    <name type="scientific">viral metagenome</name>
    <dbReference type="NCBI Taxonomy" id="1070528"/>
    <lineage>
        <taxon>unclassified sequences</taxon>
        <taxon>metagenomes</taxon>
        <taxon>organismal metagenomes</taxon>
    </lineage>
</organism>
<evidence type="ECO:0000313" key="2">
    <source>
        <dbReference type="EMBL" id="QHU13966.1"/>
    </source>
</evidence>
<accession>A0A6C0KA43</accession>
<sequence>MKAVSVFDMGGVKGETTFEDSVGGLKLSATFTELPEGKHGFHIHTNGDLRGEGCMGACSHFHKGPKSDHGGPPTANRKAQRHTGDLGNIDTINHTYNYKLSGVKVEELLGRTLIVHADEDDLGLGSEEDSKTTGHAGKRISCAIIGRAKDCESVKSKNKTQRK</sequence>
<dbReference type="EMBL" id="MN740828">
    <property type="protein sequence ID" value="QHU13966.1"/>
    <property type="molecule type" value="Genomic_DNA"/>
</dbReference>
<dbReference type="InterPro" id="IPR018152">
    <property type="entry name" value="SOD_Cu/Zn_BS"/>
</dbReference>
<proteinExistence type="predicted"/>
<protein>
    <recommendedName>
        <fullName evidence="1">Superoxide dismutase copper/zinc binding domain-containing protein</fullName>
    </recommendedName>
</protein>
<feature type="domain" description="Superoxide dismutase copper/zinc binding" evidence="1">
    <location>
        <begin position="12"/>
        <end position="145"/>
    </location>
</feature>
<dbReference type="AlphaFoldDB" id="A0A6C0KA43"/>
<dbReference type="GO" id="GO:0006801">
    <property type="term" value="P:superoxide metabolic process"/>
    <property type="evidence" value="ECO:0007669"/>
    <property type="project" value="InterPro"/>
</dbReference>
<dbReference type="InterPro" id="IPR024134">
    <property type="entry name" value="SOD_Cu/Zn_/chaperone"/>
</dbReference>